<keyword evidence="3 7" id="KW-0863">Zinc-finger</keyword>
<dbReference type="NCBIfam" id="TIGR00615">
    <property type="entry name" value="recR"/>
    <property type="match status" value="1"/>
</dbReference>
<keyword evidence="5 7" id="KW-0233">DNA recombination</keyword>
<evidence type="ECO:0000256" key="4">
    <source>
        <dbReference type="ARBA" id="ARBA00022833"/>
    </source>
</evidence>
<evidence type="ECO:0000256" key="3">
    <source>
        <dbReference type="ARBA" id="ARBA00022771"/>
    </source>
</evidence>
<comment type="similarity">
    <text evidence="7">Belongs to the RecR family.</text>
</comment>
<evidence type="ECO:0000256" key="6">
    <source>
        <dbReference type="ARBA" id="ARBA00023204"/>
    </source>
</evidence>
<dbReference type="Proteomes" id="UP000770785">
    <property type="component" value="Unassembled WGS sequence"/>
</dbReference>
<dbReference type="InterPro" id="IPR023627">
    <property type="entry name" value="Rcmb_RecR"/>
</dbReference>
<dbReference type="Pfam" id="PF21176">
    <property type="entry name" value="RecR_HhH"/>
    <property type="match status" value="1"/>
</dbReference>
<dbReference type="Gene3D" id="3.30.60.80">
    <property type="match status" value="1"/>
</dbReference>
<comment type="caution">
    <text evidence="9">The sequence shown here is derived from an EMBL/GenBank/DDBJ whole genome shotgun (WGS) entry which is preliminary data.</text>
</comment>
<accession>A0ABX0XC27</accession>
<dbReference type="CDD" id="cd01025">
    <property type="entry name" value="TOPRIM_recR"/>
    <property type="match status" value="1"/>
</dbReference>
<dbReference type="Pfam" id="PF02132">
    <property type="entry name" value="RecR_ZnF"/>
    <property type="match status" value="1"/>
</dbReference>
<reference evidence="9 10" key="1">
    <citation type="submission" date="2020-03" db="EMBL/GenBank/DDBJ databases">
        <title>Genomic Encyclopedia of Type Strains, Phase IV (KMG-IV): sequencing the most valuable type-strain genomes for metagenomic binning, comparative biology and taxonomic classification.</title>
        <authorList>
            <person name="Goeker M."/>
        </authorList>
    </citation>
    <scope>NUCLEOTIDE SEQUENCE [LARGE SCALE GENOMIC DNA]</scope>
    <source>
        <strain evidence="9 10">DSM 105096</strain>
    </source>
</reference>
<evidence type="ECO:0000313" key="10">
    <source>
        <dbReference type="Proteomes" id="UP000770785"/>
    </source>
</evidence>
<dbReference type="SUPFAM" id="SSF111304">
    <property type="entry name" value="Recombination protein RecR"/>
    <property type="match status" value="1"/>
</dbReference>
<evidence type="ECO:0000259" key="8">
    <source>
        <dbReference type="PROSITE" id="PS50880"/>
    </source>
</evidence>
<dbReference type="Gene3D" id="6.10.250.240">
    <property type="match status" value="1"/>
</dbReference>
<protein>
    <recommendedName>
        <fullName evidence="7">Recombination protein RecR</fullName>
    </recommendedName>
</protein>
<dbReference type="SMART" id="SM00493">
    <property type="entry name" value="TOPRIM"/>
    <property type="match status" value="1"/>
</dbReference>
<keyword evidence="2 7" id="KW-0227">DNA damage</keyword>
<dbReference type="InterPro" id="IPR034137">
    <property type="entry name" value="TOPRIM_RecR"/>
</dbReference>
<dbReference type="InterPro" id="IPR006171">
    <property type="entry name" value="TOPRIM_dom"/>
</dbReference>
<evidence type="ECO:0000256" key="1">
    <source>
        <dbReference type="ARBA" id="ARBA00022723"/>
    </source>
</evidence>
<comment type="function">
    <text evidence="7">May play a role in DNA repair. It seems to be involved in an RecBC-independent recombinational process of DNA repair. It may act with RecF and RecO.</text>
</comment>
<evidence type="ECO:0000256" key="2">
    <source>
        <dbReference type="ARBA" id="ARBA00022763"/>
    </source>
</evidence>
<gene>
    <name evidence="7" type="primary">recR</name>
    <name evidence="9" type="ORF">GGR27_001826</name>
</gene>
<keyword evidence="1 7" id="KW-0479">Metal-binding</keyword>
<dbReference type="HAMAP" id="MF_00017">
    <property type="entry name" value="RecR"/>
    <property type="match status" value="1"/>
</dbReference>
<name>A0ABX0XC27_9BACT</name>
<dbReference type="InterPro" id="IPR000093">
    <property type="entry name" value="DNA_Rcmb_RecR"/>
</dbReference>
<feature type="zinc finger region" description="C4-type" evidence="7">
    <location>
        <begin position="58"/>
        <end position="73"/>
    </location>
</feature>
<dbReference type="PANTHER" id="PTHR30446:SF0">
    <property type="entry name" value="RECOMBINATION PROTEIN RECR"/>
    <property type="match status" value="1"/>
</dbReference>
<dbReference type="PROSITE" id="PS50880">
    <property type="entry name" value="TOPRIM"/>
    <property type="match status" value="1"/>
</dbReference>
<evidence type="ECO:0000313" key="9">
    <source>
        <dbReference type="EMBL" id="NJC26327.1"/>
    </source>
</evidence>
<dbReference type="EMBL" id="JAATJH010000002">
    <property type="protein sequence ID" value="NJC26327.1"/>
    <property type="molecule type" value="Genomic_DNA"/>
</dbReference>
<keyword evidence="6 7" id="KW-0234">DNA repair</keyword>
<evidence type="ECO:0000256" key="7">
    <source>
        <dbReference type="HAMAP-Rule" id="MF_00017"/>
    </source>
</evidence>
<dbReference type="Gene3D" id="3.40.1360.10">
    <property type="match status" value="1"/>
</dbReference>
<dbReference type="RefSeq" id="WP_168037078.1">
    <property type="nucleotide sequence ID" value="NZ_JAATJH010000002.1"/>
</dbReference>
<proteinExistence type="inferred from homology"/>
<evidence type="ECO:0000256" key="5">
    <source>
        <dbReference type="ARBA" id="ARBA00023172"/>
    </source>
</evidence>
<dbReference type="PROSITE" id="PS01300">
    <property type="entry name" value="RECR"/>
    <property type="match status" value="1"/>
</dbReference>
<organism evidence="9 10">
    <name type="scientific">Neolewinella antarctica</name>
    <dbReference type="NCBI Taxonomy" id="442734"/>
    <lineage>
        <taxon>Bacteria</taxon>
        <taxon>Pseudomonadati</taxon>
        <taxon>Bacteroidota</taxon>
        <taxon>Saprospiria</taxon>
        <taxon>Saprospirales</taxon>
        <taxon>Lewinellaceae</taxon>
        <taxon>Neolewinella</taxon>
    </lineage>
</organism>
<dbReference type="Gene3D" id="1.10.8.420">
    <property type="entry name" value="RecR Domain 1"/>
    <property type="match status" value="1"/>
</dbReference>
<keyword evidence="4 7" id="KW-0862">Zinc</keyword>
<sequence length="199" mass="21801">MQFSSLLIEEAVNAFASLPGIGKKTALRLVLHLVQQPPSESVHFAQAISTMRANIQHCTTCGNLSDQHVCSICRDQRRDQSLICVVESIRDVMAIEETQQYRGLYHVLGGVIAPIEGVGPSDLNIDTLVQRAQHPEAREIIMAISPTIEGDTTIFYINRQLESVDVAVSNIARGVSFGGELEYADEVTLGRSIVARTQL</sequence>
<dbReference type="Pfam" id="PF21175">
    <property type="entry name" value="RecR_C"/>
    <property type="match status" value="1"/>
</dbReference>
<keyword evidence="10" id="KW-1185">Reference proteome</keyword>
<dbReference type="PANTHER" id="PTHR30446">
    <property type="entry name" value="RECOMBINATION PROTEIN RECR"/>
    <property type="match status" value="1"/>
</dbReference>
<feature type="domain" description="Toprim" evidence="8">
    <location>
        <begin position="81"/>
        <end position="176"/>
    </location>
</feature>
<dbReference type="InterPro" id="IPR015967">
    <property type="entry name" value="Rcmb_RecR_Znf"/>
</dbReference>
<dbReference type="Pfam" id="PF13662">
    <property type="entry name" value="Toprim_4"/>
    <property type="match status" value="1"/>
</dbReference>